<dbReference type="OrthoDB" id="8934564at2759"/>
<comment type="caution">
    <text evidence="1">The sequence shown here is derived from an EMBL/GenBank/DDBJ whole genome shotgun (WGS) entry which is preliminary data.</text>
</comment>
<evidence type="ECO:0000313" key="2">
    <source>
        <dbReference type="Proteomes" id="UP001148018"/>
    </source>
</evidence>
<evidence type="ECO:0000313" key="1">
    <source>
        <dbReference type="EMBL" id="KAJ3599569.1"/>
    </source>
</evidence>
<keyword evidence="2" id="KW-1185">Reference proteome</keyword>
<name>A0A9Q0E1W0_9TELE</name>
<organism evidence="1 2">
    <name type="scientific">Muraenolepis orangiensis</name>
    <name type="common">Patagonian moray cod</name>
    <dbReference type="NCBI Taxonomy" id="630683"/>
    <lineage>
        <taxon>Eukaryota</taxon>
        <taxon>Metazoa</taxon>
        <taxon>Chordata</taxon>
        <taxon>Craniata</taxon>
        <taxon>Vertebrata</taxon>
        <taxon>Euteleostomi</taxon>
        <taxon>Actinopterygii</taxon>
        <taxon>Neopterygii</taxon>
        <taxon>Teleostei</taxon>
        <taxon>Neoteleostei</taxon>
        <taxon>Acanthomorphata</taxon>
        <taxon>Zeiogadaria</taxon>
        <taxon>Gadariae</taxon>
        <taxon>Gadiformes</taxon>
        <taxon>Muraenolepidoidei</taxon>
        <taxon>Muraenolepididae</taxon>
        <taxon>Muraenolepis</taxon>
    </lineage>
</organism>
<accession>A0A9Q0E1W0</accession>
<reference evidence="1" key="1">
    <citation type="submission" date="2022-07" db="EMBL/GenBank/DDBJ databases">
        <title>Chromosome-level genome of Muraenolepis orangiensis.</title>
        <authorList>
            <person name="Kim J."/>
        </authorList>
    </citation>
    <scope>NUCLEOTIDE SEQUENCE</scope>
    <source>
        <strain evidence="1">KU_S4_2022</strain>
        <tissue evidence="1">Muscle</tissue>
    </source>
</reference>
<sequence>MQPIELKSSTLWATKLRKQLETTAGRDHGTHGIFTCWISLPEKFSCLRKIALALLTVVGSTYLREQIFSHRKSVLNPSPAVVVTTDHSEACVQLKVTKYDPQTMELSKGERGQGSVDWSVYL</sequence>
<dbReference type="EMBL" id="JANIIK010000048">
    <property type="protein sequence ID" value="KAJ3599569.1"/>
    <property type="molecule type" value="Genomic_DNA"/>
</dbReference>
<dbReference type="AlphaFoldDB" id="A0A9Q0E1W0"/>
<gene>
    <name evidence="1" type="ORF">NHX12_033528</name>
</gene>
<proteinExistence type="predicted"/>
<protein>
    <submittedName>
        <fullName evidence="1">Uncharacterized protein</fullName>
    </submittedName>
</protein>
<dbReference type="Proteomes" id="UP001148018">
    <property type="component" value="Unassembled WGS sequence"/>
</dbReference>